<evidence type="ECO:0000313" key="4">
    <source>
        <dbReference type="Proteomes" id="UP000542811"/>
    </source>
</evidence>
<evidence type="ECO:0000313" key="3">
    <source>
        <dbReference type="Proteomes" id="UP000295021"/>
    </source>
</evidence>
<keyword evidence="4" id="KW-1185">Reference proteome</keyword>
<evidence type="ECO:0000313" key="2">
    <source>
        <dbReference type="EMBL" id="TCU29716.1"/>
    </source>
</evidence>
<name>A0AAX2QSQ5_9HYPH</name>
<comment type="caution">
    <text evidence="2">The sequence shown here is derived from an EMBL/GenBank/DDBJ whole genome shotgun (WGS) entry which is preliminary data.</text>
</comment>
<protein>
    <submittedName>
        <fullName evidence="2">Uncharacterized protein</fullName>
    </submittedName>
</protein>
<sequence>MEEFLQACVPYRKSLFGRIARHSVRNNVAPGLIFESLMRTLEGVIGGSQGLIAVAASSSV</sequence>
<reference evidence="1 4" key="2">
    <citation type="submission" date="2020-08" db="EMBL/GenBank/DDBJ databases">
        <title>Genomic Encyclopedia of Type Strains, Phase III (KMG-III): the genomes of soil and plant-associated and newly described type strains.</title>
        <authorList>
            <person name="Whitman W."/>
        </authorList>
    </citation>
    <scope>NUCLEOTIDE SEQUENCE [LARGE SCALE GENOMIC DNA]</scope>
    <source>
        <strain evidence="1 4">CECT 8280</strain>
    </source>
</reference>
<dbReference type="EMBL" id="SMBI01000001">
    <property type="protein sequence ID" value="TCU29716.1"/>
    <property type="molecule type" value="Genomic_DNA"/>
</dbReference>
<proteinExistence type="predicted"/>
<evidence type="ECO:0000313" key="1">
    <source>
        <dbReference type="EMBL" id="MBB3159816.1"/>
    </source>
</evidence>
<dbReference type="EMBL" id="JACHXX010000001">
    <property type="protein sequence ID" value="MBB3159816.1"/>
    <property type="molecule type" value="Genomic_DNA"/>
</dbReference>
<organism evidence="2 3">
    <name type="scientific">Rhizobium laguerreae</name>
    <dbReference type="NCBI Taxonomy" id="1076926"/>
    <lineage>
        <taxon>Bacteria</taxon>
        <taxon>Pseudomonadati</taxon>
        <taxon>Pseudomonadota</taxon>
        <taxon>Alphaproteobacteria</taxon>
        <taxon>Hyphomicrobiales</taxon>
        <taxon>Rhizobiaceae</taxon>
        <taxon>Rhizobium/Agrobacterium group</taxon>
        <taxon>Rhizobium</taxon>
    </lineage>
</organism>
<accession>A0AAX2QSQ5</accession>
<reference evidence="2 3" key="1">
    <citation type="submission" date="2019-03" db="EMBL/GenBank/DDBJ databases">
        <title>Genomic Encyclopedia of Type Strains, Phase IV (KMG-V): Genome sequencing to study the core and pangenomes of soil and plant-associated prokaryotes.</title>
        <authorList>
            <person name="Whitman W."/>
        </authorList>
    </citation>
    <scope>NUCLEOTIDE SEQUENCE [LARGE SCALE GENOMIC DNA]</scope>
    <source>
        <strain evidence="2 3">FB403</strain>
    </source>
</reference>
<gene>
    <name evidence="2" type="ORF">EV131_101198</name>
    <name evidence="1" type="ORF">FHS25_000248</name>
</gene>
<dbReference type="Proteomes" id="UP000295021">
    <property type="component" value="Unassembled WGS sequence"/>
</dbReference>
<dbReference type="Proteomes" id="UP000542811">
    <property type="component" value="Unassembled WGS sequence"/>
</dbReference>
<dbReference type="AlphaFoldDB" id="A0AAX2QSQ5"/>